<evidence type="ECO:0000313" key="2">
    <source>
        <dbReference type="Proteomes" id="UP001201273"/>
    </source>
</evidence>
<reference evidence="1 2" key="1">
    <citation type="journal article" date="2022" name="Environ. Microbiol. Rep.">
        <title>Eco-phylogenetic analyses reveal divergent evolution of vitamin B12 metabolism in the marine bacterial family 'Psychromonadaceae'.</title>
        <authorList>
            <person name="Jin X."/>
            <person name="Yang Y."/>
            <person name="Cao H."/>
            <person name="Gao B."/>
            <person name="Zhao Z."/>
        </authorList>
    </citation>
    <scope>NUCLEOTIDE SEQUENCE [LARGE SCALE GENOMIC DNA]</scope>
    <source>
        <strain evidence="1 2">MKS20</strain>
    </source>
</reference>
<comment type="caution">
    <text evidence="1">The sequence shown here is derived from an EMBL/GenBank/DDBJ whole genome shotgun (WGS) entry which is preliminary data.</text>
</comment>
<name>A0ABS8W2X5_9GAMM</name>
<dbReference type="RefSeq" id="WP_233050921.1">
    <property type="nucleotide sequence ID" value="NZ_JAIMJA010000001.1"/>
</dbReference>
<sequence length="183" mass="21270">MSAPVQQSSKQIKITTLSQTLEKLIACYPDATVINFTKHKMDIDLPPNLLWLDVNSKGKARSSQSQVLTGNLNELDWLAQLDKTTNQKFIILISENKKNSYEQLQYLLDTLSSWAPCIDLLVDKQLKDNLARWPINDFHQALELIDVMDIELTKVPKTWFKRIQFWLGVRTHYQVYHYGSLDF</sequence>
<keyword evidence="2" id="KW-1185">Reference proteome</keyword>
<proteinExistence type="predicted"/>
<accession>A0ABS8W2X5</accession>
<evidence type="ECO:0000313" key="1">
    <source>
        <dbReference type="EMBL" id="MCE2593302.1"/>
    </source>
</evidence>
<protein>
    <submittedName>
        <fullName evidence="1">Uncharacterized protein</fullName>
    </submittedName>
</protein>
<organism evidence="1 2">
    <name type="scientific">Motilimonas cestriensis</name>
    <dbReference type="NCBI Taxonomy" id="2742685"/>
    <lineage>
        <taxon>Bacteria</taxon>
        <taxon>Pseudomonadati</taxon>
        <taxon>Pseudomonadota</taxon>
        <taxon>Gammaproteobacteria</taxon>
        <taxon>Alteromonadales</taxon>
        <taxon>Alteromonadales genera incertae sedis</taxon>
        <taxon>Motilimonas</taxon>
    </lineage>
</organism>
<gene>
    <name evidence="1" type="ORF">K6Y31_00505</name>
</gene>
<dbReference type="EMBL" id="JAIMJA010000001">
    <property type="protein sequence ID" value="MCE2593302.1"/>
    <property type="molecule type" value="Genomic_DNA"/>
</dbReference>
<dbReference type="Proteomes" id="UP001201273">
    <property type="component" value="Unassembled WGS sequence"/>
</dbReference>